<feature type="chain" id="PRO_5011718604" description="TRAP transporter solute receptor, TAXI family" evidence="1">
    <location>
        <begin position="24"/>
        <end position="334"/>
    </location>
</feature>
<dbReference type="OrthoDB" id="9776669at2"/>
<dbReference type="SUPFAM" id="SSF53850">
    <property type="entry name" value="Periplasmic binding protein-like II"/>
    <property type="match status" value="1"/>
</dbReference>
<dbReference type="EMBL" id="FNEJ01000003">
    <property type="protein sequence ID" value="SDI32338.1"/>
    <property type="molecule type" value="Genomic_DNA"/>
</dbReference>
<keyword evidence="3" id="KW-1185">Reference proteome</keyword>
<dbReference type="STRING" id="555512.SAMN04487993_1003144"/>
<dbReference type="AlphaFoldDB" id="A0A1G8JM86"/>
<feature type="signal peptide" evidence="1">
    <location>
        <begin position="1"/>
        <end position="23"/>
    </location>
</feature>
<dbReference type="Gene3D" id="3.40.190.10">
    <property type="entry name" value="Periplasmic binding protein-like II"/>
    <property type="match status" value="2"/>
</dbReference>
<dbReference type="CDD" id="cd13520">
    <property type="entry name" value="PBP2_TAXI_TRAP"/>
    <property type="match status" value="1"/>
</dbReference>
<dbReference type="Pfam" id="PF16868">
    <property type="entry name" value="NMT1_3"/>
    <property type="match status" value="1"/>
</dbReference>
<evidence type="ECO:0000256" key="1">
    <source>
        <dbReference type="SAM" id="SignalP"/>
    </source>
</evidence>
<protein>
    <recommendedName>
        <fullName evidence="4">TRAP transporter solute receptor, TAXI family</fullName>
    </recommendedName>
</protein>
<evidence type="ECO:0000313" key="3">
    <source>
        <dbReference type="Proteomes" id="UP000199093"/>
    </source>
</evidence>
<evidence type="ECO:0000313" key="2">
    <source>
        <dbReference type="EMBL" id="SDI32338.1"/>
    </source>
</evidence>
<keyword evidence="1" id="KW-0732">Signal</keyword>
<gene>
    <name evidence="2" type="ORF">SAMN04487993_1003144</name>
</gene>
<accession>A0A1G8JM86</accession>
<reference evidence="2 3" key="1">
    <citation type="submission" date="2016-10" db="EMBL/GenBank/DDBJ databases">
        <authorList>
            <person name="de Groot N.N."/>
        </authorList>
    </citation>
    <scope>NUCLEOTIDE SEQUENCE [LARGE SCALE GENOMIC DNA]</scope>
    <source>
        <strain evidence="2 3">DSM 26424</strain>
    </source>
</reference>
<dbReference type="Proteomes" id="UP000199093">
    <property type="component" value="Unassembled WGS sequence"/>
</dbReference>
<name>A0A1G8JM86_9RHOB</name>
<evidence type="ECO:0008006" key="4">
    <source>
        <dbReference type="Google" id="ProtNLM"/>
    </source>
</evidence>
<sequence>MKHMKIVASAALALGVAASSAGAQEMSFFRIGTGGTAGTYYPIGGLLANAISNPPGSRSCEEGGSCGVPGLVASALSANGSVANINAIAGGTLESGFSQSDVATWAYTGTGIWEGKPAVESLRAIANLYPESIHLIASAESGISTVADLKGKRVSMDEPGSGTLVDARIILDGYGLSEEDITPEFLKPDQAADRMRDGAMDAFFFVGGYPAGAISELASQHDVKVIPISCDDAPKICEEFKFFAEDTVPGGTYEGNADDVTTLSVGAQWITSAEQPEDLIYEITKALWNDNTRKQLDAGHAKGKLITKDTALNGIGVPLHPGAEKFYKEAGLLQ</sequence>
<organism evidence="2 3">
    <name type="scientific">Salipiger marinus</name>
    <dbReference type="NCBI Taxonomy" id="555512"/>
    <lineage>
        <taxon>Bacteria</taxon>
        <taxon>Pseudomonadati</taxon>
        <taxon>Pseudomonadota</taxon>
        <taxon>Alphaproteobacteria</taxon>
        <taxon>Rhodobacterales</taxon>
        <taxon>Roseobacteraceae</taxon>
        <taxon>Salipiger</taxon>
    </lineage>
</organism>
<proteinExistence type="predicted"/>
<dbReference type="NCBIfam" id="TIGR02122">
    <property type="entry name" value="TRAP_TAXI"/>
    <property type="match status" value="1"/>
</dbReference>
<dbReference type="InterPro" id="IPR011852">
    <property type="entry name" value="TRAP_TAXI"/>
</dbReference>
<dbReference type="PANTHER" id="PTHR42941:SF1">
    <property type="entry name" value="SLL1037 PROTEIN"/>
    <property type="match status" value="1"/>
</dbReference>
<dbReference type="PANTHER" id="PTHR42941">
    <property type="entry name" value="SLL1037 PROTEIN"/>
    <property type="match status" value="1"/>
</dbReference>